<evidence type="ECO:0000259" key="2">
    <source>
        <dbReference type="PROSITE" id="PS50943"/>
    </source>
</evidence>
<reference evidence="3 4" key="1">
    <citation type="submission" date="2017-12" db="EMBL/GenBank/DDBJ databases">
        <authorList>
            <person name="Hurst M.R.H."/>
        </authorList>
    </citation>
    <scope>NUCLEOTIDE SEQUENCE [LARGE SCALE GENOMIC DNA]</scope>
    <source>
        <strain evidence="3 4">SY-3-19</strain>
    </source>
</reference>
<gene>
    <name evidence="3" type="ORF">CW354_20135</name>
</gene>
<dbReference type="Gene3D" id="1.10.260.40">
    <property type="entry name" value="lambda repressor-like DNA-binding domains"/>
    <property type="match status" value="1"/>
</dbReference>
<accession>A0A2S7K019</accession>
<dbReference type="SUPFAM" id="SSF47413">
    <property type="entry name" value="lambda repressor-like DNA-binding domains"/>
    <property type="match status" value="1"/>
</dbReference>
<organism evidence="3 4">
    <name type="scientific">Hyphococcus luteus</name>
    <dbReference type="NCBI Taxonomy" id="2058213"/>
    <lineage>
        <taxon>Bacteria</taxon>
        <taxon>Pseudomonadati</taxon>
        <taxon>Pseudomonadota</taxon>
        <taxon>Alphaproteobacteria</taxon>
        <taxon>Parvularculales</taxon>
        <taxon>Parvularculaceae</taxon>
        <taxon>Hyphococcus</taxon>
    </lineage>
</organism>
<dbReference type="GO" id="GO:0003677">
    <property type="term" value="F:DNA binding"/>
    <property type="evidence" value="ECO:0007669"/>
    <property type="project" value="InterPro"/>
</dbReference>
<dbReference type="PROSITE" id="PS50943">
    <property type="entry name" value="HTH_CROC1"/>
    <property type="match status" value="1"/>
</dbReference>
<dbReference type="CDD" id="cd00093">
    <property type="entry name" value="HTH_XRE"/>
    <property type="match status" value="1"/>
</dbReference>
<dbReference type="OrthoDB" id="4419620at2"/>
<evidence type="ECO:0000313" key="4">
    <source>
        <dbReference type="Proteomes" id="UP000239504"/>
    </source>
</evidence>
<evidence type="ECO:0000256" key="1">
    <source>
        <dbReference type="SAM" id="MobiDB-lite"/>
    </source>
</evidence>
<proteinExistence type="predicted"/>
<keyword evidence="4" id="KW-1185">Reference proteome</keyword>
<feature type="region of interest" description="Disordered" evidence="1">
    <location>
        <begin position="66"/>
        <end position="87"/>
    </location>
</feature>
<dbReference type="AlphaFoldDB" id="A0A2S7K019"/>
<comment type="caution">
    <text evidence="3">The sequence shown here is derived from an EMBL/GenBank/DDBJ whole genome shotgun (WGS) entry which is preliminary data.</text>
</comment>
<protein>
    <submittedName>
        <fullName evidence="3">Transcriptional regulator</fullName>
    </submittedName>
</protein>
<sequence>MMITKEQCRAARALIGWSRSDLASAAKVSERTITDFERGARSPIHASLAAIAQALESGGVEFIPENGGGPGVRLAKPQENDSWNEAE</sequence>
<dbReference type="Pfam" id="PF01381">
    <property type="entry name" value="HTH_3"/>
    <property type="match status" value="1"/>
</dbReference>
<dbReference type="InterPro" id="IPR001387">
    <property type="entry name" value="Cro/C1-type_HTH"/>
</dbReference>
<dbReference type="Proteomes" id="UP000239504">
    <property type="component" value="Unassembled WGS sequence"/>
</dbReference>
<feature type="domain" description="HTH cro/C1-type" evidence="2">
    <location>
        <begin position="9"/>
        <end position="62"/>
    </location>
</feature>
<dbReference type="InterPro" id="IPR010982">
    <property type="entry name" value="Lambda_DNA-bd_dom_sf"/>
</dbReference>
<evidence type="ECO:0000313" key="3">
    <source>
        <dbReference type="EMBL" id="PQA85850.1"/>
    </source>
</evidence>
<dbReference type="SMART" id="SM00530">
    <property type="entry name" value="HTH_XRE"/>
    <property type="match status" value="1"/>
</dbReference>
<dbReference type="EMBL" id="PJCH01000016">
    <property type="protein sequence ID" value="PQA85850.1"/>
    <property type="molecule type" value="Genomic_DNA"/>
</dbReference>
<name>A0A2S7K019_9PROT</name>